<sequence>MSKHYSKEKIKEVAGGDEDFMAVVAQTFLEEIPPDLTALEEAVSNDNKELAYQFAHKMKPNFEMFGVAVTKEVLAIESWTKTTKKPSAIEQKLAHVVTTVKTVLKELQEDFDL</sequence>
<evidence type="ECO:0000259" key="2">
    <source>
        <dbReference type="PROSITE" id="PS50894"/>
    </source>
</evidence>
<organism evidence="3 4">
    <name type="scientific">Marixanthomonas spongiae</name>
    <dbReference type="NCBI Taxonomy" id="2174845"/>
    <lineage>
        <taxon>Bacteria</taxon>
        <taxon>Pseudomonadati</taxon>
        <taxon>Bacteroidota</taxon>
        <taxon>Flavobacteriia</taxon>
        <taxon>Flavobacteriales</taxon>
        <taxon>Flavobacteriaceae</taxon>
        <taxon>Marixanthomonas</taxon>
    </lineage>
</organism>
<dbReference type="InterPro" id="IPR008207">
    <property type="entry name" value="Sig_transdc_His_kin_Hpt_dom"/>
</dbReference>
<reference evidence="3 4" key="1">
    <citation type="submission" date="2018-04" db="EMBL/GenBank/DDBJ databases">
        <title>Marixanthomonas spongiae HN-E44 sp. nov., isolated from a marine sponge.</title>
        <authorList>
            <person name="Luo L."/>
            <person name="Zhuang L."/>
        </authorList>
    </citation>
    <scope>NUCLEOTIDE SEQUENCE [LARGE SCALE GENOMIC DNA]</scope>
    <source>
        <strain evidence="3 4">HN-E44</strain>
    </source>
</reference>
<keyword evidence="4" id="KW-1185">Reference proteome</keyword>
<feature type="domain" description="HPt" evidence="2">
    <location>
        <begin position="17"/>
        <end position="113"/>
    </location>
</feature>
<dbReference type="EMBL" id="QEHR01000002">
    <property type="protein sequence ID" value="PVW16364.1"/>
    <property type="molecule type" value="Genomic_DNA"/>
</dbReference>
<dbReference type="InterPro" id="IPR036641">
    <property type="entry name" value="HPT_dom_sf"/>
</dbReference>
<accession>A0A2U0I5M1</accession>
<keyword evidence="1" id="KW-0597">Phosphoprotein</keyword>
<dbReference type="GO" id="GO:0004672">
    <property type="term" value="F:protein kinase activity"/>
    <property type="evidence" value="ECO:0007669"/>
    <property type="project" value="UniProtKB-ARBA"/>
</dbReference>
<protein>
    <submittedName>
        <fullName evidence="3">Hpt domain-containing protein</fullName>
    </submittedName>
</protein>
<dbReference type="PROSITE" id="PS50894">
    <property type="entry name" value="HPT"/>
    <property type="match status" value="1"/>
</dbReference>
<name>A0A2U0I5M1_9FLAO</name>
<dbReference type="SUPFAM" id="SSF47226">
    <property type="entry name" value="Histidine-containing phosphotransfer domain, HPT domain"/>
    <property type="match status" value="1"/>
</dbReference>
<dbReference type="RefSeq" id="WP_116693381.1">
    <property type="nucleotide sequence ID" value="NZ_QEHR01000002.1"/>
</dbReference>
<evidence type="ECO:0000256" key="1">
    <source>
        <dbReference type="PROSITE-ProRule" id="PRU00110"/>
    </source>
</evidence>
<evidence type="ECO:0000313" key="3">
    <source>
        <dbReference type="EMBL" id="PVW16364.1"/>
    </source>
</evidence>
<evidence type="ECO:0000313" key="4">
    <source>
        <dbReference type="Proteomes" id="UP000245962"/>
    </source>
</evidence>
<dbReference type="GO" id="GO:0000160">
    <property type="term" value="P:phosphorelay signal transduction system"/>
    <property type="evidence" value="ECO:0007669"/>
    <property type="project" value="InterPro"/>
</dbReference>
<gene>
    <name evidence="3" type="ORF">DDV96_03645</name>
</gene>
<dbReference type="OrthoDB" id="7478530at2"/>
<dbReference type="AlphaFoldDB" id="A0A2U0I5M1"/>
<proteinExistence type="predicted"/>
<comment type="caution">
    <text evidence="3">The sequence shown here is derived from an EMBL/GenBank/DDBJ whole genome shotgun (WGS) entry which is preliminary data.</text>
</comment>
<feature type="modified residue" description="Phosphohistidine" evidence="1">
    <location>
        <position position="56"/>
    </location>
</feature>
<dbReference type="Gene3D" id="1.20.120.160">
    <property type="entry name" value="HPT domain"/>
    <property type="match status" value="1"/>
</dbReference>
<dbReference type="Proteomes" id="UP000245962">
    <property type="component" value="Unassembled WGS sequence"/>
</dbReference>